<dbReference type="Proteomes" id="UP000001006">
    <property type="component" value="Chromosome"/>
</dbReference>
<evidence type="ECO:0008006" key="3">
    <source>
        <dbReference type="Google" id="ProtNLM"/>
    </source>
</evidence>
<name>A0A2S4MW96_SHIFL</name>
<sequence length="55" mass="6515">MLRTGLGARQIEAYRQNCWVEGFHFKRVSPLGKPDSKRGIIWYNYPKINQFIKDS</sequence>
<dbReference type="AlphaFoldDB" id="A0A2S4MW96"/>
<accession>A0A3U6TS59</accession>
<accession>A0A3T3S8V5</accession>
<dbReference type="InterPro" id="IPR038146">
    <property type="entry name" value="933W_put_Xis_sf"/>
</dbReference>
<accession>A0A2S4MW96</accession>
<protein>
    <recommendedName>
        <fullName evidence="3">Excisionase</fullName>
    </recommendedName>
</protein>
<accession>A0A2G3FIP2</accession>
<dbReference type="EMBL" id="AE005674">
    <property type="protein sequence ID" value="AAN42972.1"/>
    <property type="molecule type" value="Genomic_DNA"/>
</dbReference>
<dbReference type="RefSeq" id="WP_005049823.1">
    <property type="nucleotide sequence ID" value="NZ_BSBP01000421.1"/>
</dbReference>
<dbReference type="Pfam" id="PF06806">
    <property type="entry name" value="DUF1233"/>
    <property type="match status" value="1"/>
</dbReference>
<reference evidence="1 2" key="1">
    <citation type="journal article" date="2002" name="Nucleic Acids Res.">
        <title>Genome sequence of Shigella flexneri 2a: insights into pathogenicity through comparison with genomes of Escherichia coli K12 and O157.</title>
        <authorList>
            <person name="Jin Q."/>
            <person name="Yuan Z."/>
            <person name="Xu J."/>
            <person name="Wang Y."/>
            <person name="Shen Y."/>
            <person name="Lu W."/>
            <person name="Wang J."/>
            <person name="Liu H."/>
            <person name="Yang J."/>
            <person name="Yang F."/>
            <person name="Zhang X."/>
            <person name="Zhang J."/>
            <person name="Yang G."/>
            <person name="Wu H."/>
            <person name="Qu D."/>
            <person name="Dong J."/>
            <person name="Sun L."/>
            <person name="Xue Y."/>
            <person name="Zhao A."/>
            <person name="Gao Y."/>
            <person name="Zhu J."/>
            <person name="Kan B."/>
            <person name="Ding K."/>
            <person name="Chen S."/>
            <person name="Cheng H."/>
            <person name="Yao Z."/>
            <person name="He B."/>
            <person name="Chen R."/>
            <person name="Ma D."/>
            <person name="Qiang B."/>
            <person name="Wen Y."/>
            <person name="Hou Y."/>
            <person name="Yu J."/>
        </authorList>
    </citation>
    <scope>NUCLEOTIDE SEQUENCE [LARGE SCALE GENOMIC DNA]</scope>
    <source>
        <strain evidence="2">301 / Serotype 2a</strain>
    </source>
</reference>
<dbReference type="PaxDb" id="198214-SF1369"/>
<dbReference type="OMA" id="HEWIVED"/>
<dbReference type="Gene3D" id="1.10.1660.60">
    <property type="entry name" value="Putative excisionased domain DUF1233"/>
    <property type="match status" value="1"/>
</dbReference>
<evidence type="ECO:0000313" key="2">
    <source>
        <dbReference type="Proteomes" id="UP000001006"/>
    </source>
</evidence>
<dbReference type="InterPro" id="IPR009634">
    <property type="entry name" value="Put_exci"/>
</dbReference>
<keyword evidence="2" id="KW-1185">Reference proteome</keyword>
<proteinExistence type="predicted"/>
<gene>
    <name evidence="1" type="primary">ydaQ</name>
    <name evidence="1" type="ordered locus">SF1369</name>
</gene>
<evidence type="ECO:0000313" key="1">
    <source>
        <dbReference type="EMBL" id="AAN42972.1"/>
    </source>
</evidence>
<accession>A0A0H2UZ72</accession>
<accession>A0A4S3MND9</accession>
<organism evidence="1 2">
    <name type="scientific">Shigella flexneri</name>
    <dbReference type="NCBI Taxonomy" id="623"/>
    <lineage>
        <taxon>Bacteria</taxon>
        <taxon>Pseudomonadati</taxon>
        <taxon>Pseudomonadota</taxon>
        <taxon>Gammaproteobacteria</taxon>
        <taxon>Enterobacterales</taxon>
        <taxon>Enterobacteriaceae</taxon>
        <taxon>Shigella</taxon>
    </lineage>
</organism>